<protein>
    <submittedName>
        <fullName evidence="2">Phosphotransferase enzyme family</fullName>
    </submittedName>
</protein>
<evidence type="ECO:0000259" key="1">
    <source>
        <dbReference type="Pfam" id="PF01636"/>
    </source>
</evidence>
<dbReference type="InterPro" id="IPR011009">
    <property type="entry name" value="Kinase-like_dom_sf"/>
</dbReference>
<dbReference type="eggNOG" id="COG0510">
    <property type="taxonomic scope" value="Bacteria"/>
</dbReference>
<accession>A0A239T015</accession>
<dbReference type="AlphaFoldDB" id="A0A239T015"/>
<dbReference type="EMBL" id="LT906439">
    <property type="protein sequence ID" value="SNU91060.1"/>
    <property type="molecule type" value="Genomic_DNA"/>
</dbReference>
<dbReference type="Pfam" id="PF01636">
    <property type="entry name" value="APH"/>
    <property type="match status" value="1"/>
</dbReference>
<organism evidence="2 3">
    <name type="scientific">Streptococcus merionis</name>
    <dbReference type="NCBI Taxonomy" id="400065"/>
    <lineage>
        <taxon>Bacteria</taxon>
        <taxon>Bacillati</taxon>
        <taxon>Bacillota</taxon>
        <taxon>Bacilli</taxon>
        <taxon>Lactobacillales</taxon>
        <taxon>Streptococcaceae</taxon>
        <taxon>Streptococcus</taxon>
    </lineage>
</organism>
<dbReference type="InterPro" id="IPR002575">
    <property type="entry name" value="Aminoglycoside_PTrfase"/>
</dbReference>
<reference evidence="2 3" key="1">
    <citation type="submission" date="2017-06" db="EMBL/GenBank/DDBJ databases">
        <authorList>
            <consortium name="Pathogen Informatics"/>
        </authorList>
    </citation>
    <scope>NUCLEOTIDE SEQUENCE [LARGE SCALE GENOMIC DNA]</scope>
    <source>
        <strain evidence="2 3">NCTC13788</strain>
    </source>
</reference>
<evidence type="ECO:0000313" key="3">
    <source>
        <dbReference type="Proteomes" id="UP000215185"/>
    </source>
</evidence>
<keyword evidence="3" id="KW-1185">Reference proteome</keyword>
<gene>
    <name evidence="2" type="ORF">SAMEA4412692_02132</name>
</gene>
<proteinExistence type="predicted"/>
<dbReference type="PANTHER" id="PTHR40086:SF1">
    <property type="entry name" value="CELL CYCLE REGULATOR CCRZ"/>
    <property type="match status" value="1"/>
</dbReference>
<dbReference type="InterPro" id="IPR052077">
    <property type="entry name" value="CcrZ_PhaseVar_Mediator"/>
</dbReference>
<dbReference type="STRING" id="1123308.GCA_000380085_01576"/>
<dbReference type="OrthoDB" id="3171511at2"/>
<dbReference type="Proteomes" id="UP000215185">
    <property type="component" value="Chromosome 1"/>
</dbReference>
<evidence type="ECO:0000313" key="2">
    <source>
        <dbReference type="EMBL" id="SNU91060.1"/>
    </source>
</evidence>
<dbReference type="NCBIfam" id="NF046102">
    <property type="entry name" value="CellCycRegCcrZ"/>
    <property type="match status" value="1"/>
</dbReference>
<dbReference type="SUPFAM" id="SSF56112">
    <property type="entry name" value="Protein kinase-like (PK-like)"/>
    <property type="match status" value="1"/>
</dbReference>
<dbReference type="RefSeq" id="WP_018374110.1">
    <property type="nucleotide sequence ID" value="NZ_LT906439.1"/>
</dbReference>
<name>A0A239T015_9STRE</name>
<dbReference type="Gene3D" id="3.90.1200.10">
    <property type="match status" value="1"/>
</dbReference>
<sequence>MQNTDDGLMLSPIPGFSGQAYKGTYPDGTEVFIKMNTTPLLASLAKEQIAPKLLWSKRTQTGSMMSAQEWLNGKVLEKEEMESKQIIGILTRLHRSKLLVNQLLQLGYTIERPADLVRRWQSDSVNQVRENTYLQSIAQELLQNQPKFNEDHATIVHGDIHHTNWLATSSGMIYLTDWDTVHLTDRMFDVAHMLSHYIPRHHWKEWLTFYGYKYNSLVLSKVEWYGQLSYLYQINKCFETHNIENVNKEVYALRHFRELRGKYES</sequence>
<dbReference type="KEGG" id="smen:SAMEA4412692_2132"/>
<dbReference type="GO" id="GO:0016740">
    <property type="term" value="F:transferase activity"/>
    <property type="evidence" value="ECO:0007669"/>
    <property type="project" value="UniProtKB-KW"/>
</dbReference>
<keyword evidence="2" id="KW-0808">Transferase</keyword>
<dbReference type="PANTHER" id="PTHR40086">
    <property type="entry name" value="PHOSPHOTRANSFERASE YTMP-RELATED"/>
    <property type="match status" value="1"/>
</dbReference>
<feature type="domain" description="Aminoglycoside phosphotransferase" evidence="1">
    <location>
        <begin position="40"/>
        <end position="213"/>
    </location>
</feature>